<accession>A0A9D2Q9J7</accession>
<reference evidence="1" key="2">
    <citation type="submission" date="2021-04" db="EMBL/GenBank/DDBJ databases">
        <authorList>
            <person name="Gilroy R."/>
        </authorList>
    </citation>
    <scope>NUCLEOTIDE SEQUENCE</scope>
    <source>
        <strain evidence="1">CHK196-7946</strain>
    </source>
</reference>
<evidence type="ECO:0000313" key="2">
    <source>
        <dbReference type="Proteomes" id="UP000823902"/>
    </source>
</evidence>
<proteinExistence type="predicted"/>
<organism evidence="1 2">
    <name type="scientific">Candidatus Mediterraneibacter faecavium</name>
    <dbReference type="NCBI Taxonomy" id="2838668"/>
    <lineage>
        <taxon>Bacteria</taxon>
        <taxon>Bacillati</taxon>
        <taxon>Bacillota</taxon>
        <taxon>Clostridia</taxon>
        <taxon>Lachnospirales</taxon>
        <taxon>Lachnospiraceae</taxon>
        <taxon>Mediterraneibacter</taxon>
    </lineage>
</organism>
<gene>
    <name evidence="1" type="ORF">H9697_03735</name>
</gene>
<sequence>MKVQELRQMLSGAERSLVEKAFVESYKQLKKYQKEEADYLIRTILSGESEISAAKKQKQSFGELEAQIETFLENAKAGNYYAPNRVIPKSQRPKWRFLVKGYIKELEKVTPESGHYERASELLRKIYALLCEACNYYLFSTEDAFRSVGWRQEELFHLLASMTFGCGFSEENVAAMTIMACTGGLSRESLYYGQQAVLLSELKTSDVKYMAMEIIKKEIRERQGKLTGLGKYDHQRYYLEEEIDNFCDLFLLLSLSLSETGSGVKYYFKNSTDSDREIVLYRALEVADIMGDDEAWKEIYKYGLSKKIKPRDELKKKYQEKLQGKGDQKWTD</sequence>
<dbReference type="AlphaFoldDB" id="A0A9D2Q9J7"/>
<dbReference type="EMBL" id="DWVY01000015">
    <property type="protein sequence ID" value="HJC74046.1"/>
    <property type="molecule type" value="Genomic_DNA"/>
</dbReference>
<name>A0A9D2Q9J7_9FIRM</name>
<comment type="caution">
    <text evidence="1">The sequence shown here is derived from an EMBL/GenBank/DDBJ whole genome shotgun (WGS) entry which is preliminary data.</text>
</comment>
<protein>
    <submittedName>
        <fullName evidence="1">Uncharacterized protein</fullName>
    </submittedName>
</protein>
<dbReference type="Proteomes" id="UP000823902">
    <property type="component" value="Unassembled WGS sequence"/>
</dbReference>
<evidence type="ECO:0000313" key="1">
    <source>
        <dbReference type="EMBL" id="HJC74046.1"/>
    </source>
</evidence>
<reference evidence="1" key="1">
    <citation type="journal article" date="2021" name="PeerJ">
        <title>Extensive microbial diversity within the chicken gut microbiome revealed by metagenomics and culture.</title>
        <authorList>
            <person name="Gilroy R."/>
            <person name="Ravi A."/>
            <person name="Getino M."/>
            <person name="Pursley I."/>
            <person name="Horton D.L."/>
            <person name="Alikhan N.F."/>
            <person name="Baker D."/>
            <person name="Gharbi K."/>
            <person name="Hall N."/>
            <person name="Watson M."/>
            <person name="Adriaenssens E.M."/>
            <person name="Foster-Nyarko E."/>
            <person name="Jarju S."/>
            <person name="Secka A."/>
            <person name="Antonio M."/>
            <person name="Oren A."/>
            <person name="Chaudhuri R.R."/>
            <person name="La Ragione R."/>
            <person name="Hildebrand F."/>
            <person name="Pallen M.J."/>
        </authorList>
    </citation>
    <scope>NUCLEOTIDE SEQUENCE</scope>
    <source>
        <strain evidence="1">CHK196-7946</strain>
    </source>
</reference>